<dbReference type="AlphaFoldDB" id="A0A094Z076"/>
<reference evidence="1 2" key="2">
    <citation type="submission" date="2012-06" db="EMBL/GenBank/DDBJ databases">
        <authorList>
            <person name="Fiebig A."/>
        </authorList>
    </citation>
    <scope>NUCLEOTIDE SEQUENCE [LARGE SCALE GENOMIC DNA]</scope>
    <source>
        <strain evidence="1 2">DFL-43</strain>
    </source>
</reference>
<gene>
    <name evidence="1" type="ORF">HPDFL43_00032840</name>
</gene>
<proteinExistence type="predicted"/>
<protein>
    <submittedName>
        <fullName evidence="1">Uncharacterized protein</fullName>
    </submittedName>
</protein>
<name>A0A094Z076_HOEPD</name>
<dbReference type="HOGENOM" id="CLU_1945822_0_0_5"/>
<sequence length="129" mass="14979">MRPPQEHGNRLWLGPRPEWLSNRFGVSRRKQSCWIRRLSRRAKTLTNPCRANRKSASKDIKSCVRRSLLGQGQFRKHAVTSASFRHVQQLVSRMQLIVHRFIGVDIDKTDRGRNGNDFAIAKLNPCVFD</sequence>
<evidence type="ECO:0000313" key="1">
    <source>
        <dbReference type="EMBL" id="KGB27057.1"/>
    </source>
</evidence>
<dbReference type="Proteomes" id="UP000004291">
    <property type="component" value="Chromosome"/>
</dbReference>
<organism evidence="1 2">
    <name type="scientific">Hoeflea phototrophica (strain DSM 17068 / NCIMB 14078 / DFL-43)</name>
    <dbReference type="NCBI Taxonomy" id="411684"/>
    <lineage>
        <taxon>Bacteria</taxon>
        <taxon>Pseudomonadati</taxon>
        <taxon>Pseudomonadota</taxon>
        <taxon>Alphaproteobacteria</taxon>
        <taxon>Hyphomicrobiales</taxon>
        <taxon>Rhizobiaceae</taxon>
        <taxon>Hoeflea</taxon>
    </lineage>
</organism>
<evidence type="ECO:0000313" key="2">
    <source>
        <dbReference type="Proteomes" id="UP000004291"/>
    </source>
</evidence>
<reference evidence="1 2" key="1">
    <citation type="submission" date="2007-10" db="EMBL/GenBank/DDBJ databases">
        <authorList>
            <person name="Wagner-Dobler I."/>
            <person name="Ferriera S."/>
            <person name="Johnson J."/>
            <person name="Kravitz S."/>
            <person name="Beeson K."/>
            <person name="Sutton G."/>
            <person name="Rogers Y.-H."/>
            <person name="Friedman R."/>
            <person name="Frazier M."/>
            <person name="Venter J.C."/>
        </authorList>
    </citation>
    <scope>NUCLEOTIDE SEQUENCE [LARGE SCALE GENOMIC DNA]</scope>
    <source>
        <strain evidence="1 2">DFL-43</strain>
    </source>
</reference>
<accession>A0A094Z076</accession>
<comment type="caution">
    <text evidence="1">The sequence shown here is derived from an EMBL/GenBank/DDBJ whole genome shotgun (WGS) entry which is preliminary data.</text>
</comment>
<keyword evidence="2" id="KW-1185">Reference proteome</keyword>
<dbReference type="EMBL" id="ABIA03000004">
    <property type="protein sequence ID" value="KGB27057.1"/>
    <property type="molecule type" value="Genomic_DNA"/>
</dbReference>